<organism evidence="1 2">
    <name type="scientific">Agrocybe pediades</name>
    <dbReference type="NCBI Taxonomy" id="84607"/>
    <lineage>
        <taxon>Eukaryota</taxon>
        <taxon>Fungi</taxon>
        <taxon>Dikarya</taxon>
        <taxon>Basidiomycota</taxon>
        <taxon>Agaricomycotina</taxon>
        <taxon>Agaricomycetes</taxon>
        <taxon>Agaricomycetidae</taxon>
        <taxon>Agaricales</taxon>
        <taxon>Agaricineae</taxon>
        <taxon>Strophariaceae</taxon>
        <taxon>Agrocybe</taxon>
    </lineage>
</organism>
<gene>
    <name evidence="1" type="ORF">D9613_007648</name>
</gene>
<evidence type="ECO:0000313" key="1">
    <source>
        <dbReference type="EMBL" id="KAF4613587.1"/>
    </source>
</evidence>
<evidence type="ECO:0000313" key="2">
    <source>
        <dbReference type="Proteomes" id="UP000521872"/>
    </source>
</evidence>
<protein>
    <submittedName>
        <fullName evidence="1">Uncharacterized protein</fullName>
    </submittedName>
</protein>
<dbReference type="AlphaFoldDB" id="A0A8H4VL42"/>
<proteinExistence type="predicted"/>
<dbReference type="EMBL" id="JAACJL010000045">
    <property type="protein sequence ID" value="KAF4613587.1"/>
    <property type="molecule type" value="Genomic_DNA"/>
</dbReference>
<keyword evidence="2" id="KW-1185">Reference proteome</keyword>
<comment type="caution">
    <text evidence="1">The sequence shown here is derived from an EMBL/GenBank/DDBJ whole genome shotgun (WGS) entry which is preliminary data.</text>
</comment>
<reference evidence="1 2" key="1">
    <citation type="submission" date="2019-12" db="EMBL/GenBank/DDBJ databases">
        <authorList>
            <person name="Floudas D."/>
            <person name="Bentzer J."/>
            <person name="Ahren D."/>
            <person name="Johansson T."/>
            <person name="Persson P."/>
            <person name="Tunlid A."/>
        </authorList>
    </citation>
    <scope>NUCLEOTIDE SEQUENCE [LARGE SCALE GENOMIC DNA]</scope>
    <source>
        <strain evidence="1 2">CBS 102.39</strain>
    </source>
</reference>
<name>A0A8H4VL42_9AGAR</name>
<sequence length="161" mass="17606">MSSFISAYDSRSMLAHQPYSPQHCFPNIIAGQQGWPCQTLTTSSTVWPYKGTRANKVFESGSNVPWHPLFSFDFDEALVKGDPSNCVPVNRVEGTKTIVFALKESSDIGVNVADYLDHAPELDQNNEPALAKQSGAQITVAIEASLSTCCSSYRPLTLFTL</sequence>
<dbReference type="Proteomes" id="UP000521872">
    <property type="component" value="Unassembled WGS sequence"/>
</dbReference>
<accession>A0A8H4VL42</accession>